<dbReference type="InterPro" id="IPR036873">
    <property type="entry name" value="Rhodanese-like_dom_sf"/>
</dbReference>
<gene>
    <name evidence="11" type="ORF">E1301_Tti018632</name>
</gene>
<evidence type="ECO:0000256" key="2">
    <source>
        <dbReference type="ARBA" id="ARBA00008601"/>
    </source>
</evidence>
<name>A0A5A9NQE0_9TELE</name>
<dbReference type="EC" id="3.1.3.16" evidence="6"/>
<proteinExistence type="inferred from homology"/>
<evidence type="ECO:0000256" key="1">
    <source>
        <dbReference type="ARBA" id="ARBA00004123"/>
    </source>
</evidence>
<feature type="domain" description="Tyrosine specific protein phosphatases" evidence="9">
    <location>
        <begin position="234"/>
        <end position="291"/>
    </location>
</feature>
<dbReference type="SUPFAM" id="SSF52821">
    <property type="entry name" value="Rhodanese/Cell cycle control phosphatase"/>
    <property type="match status" value="1"/>
</dbReference>
<evidence type="ECO:0000256" key="7">
    <source>
        <dbReference type="PIRSR" id="PIRSR000939-1"/>
    </source>
</evidence>
<dbReference type="Gene3D" id="3.90.190.10">
    <property type="entry name" value="Protein tyrosine phosphatase superfamily"/>
    <property type="match status" value="1"/>
</dbReference>
<comment type="similarity">
    <text evidence="2 6">Belongs to the protein-tyrosine phosphatase family. Non-receptor class dual specificity subfamily.</text>
</comment>
<dbReference type="PANTHER" id="PTHR10159">
    <property type="entry name" value="DUAL SPECIFICITY PROTEIN PHOSPHATASE"/>
    <property type="match status" value="1"/>
</dbReference>
<keyword evidence="3 6" id="KW-0378">Hydrolase</keyword>
<evidence type="ECO:0000256" key="3">
    <source>
        <dbReference type="ARBA" id="ARBA00022801"/>
    </source>
</evidence>
<protein>
    <recommendedName>
        <fullName evidence="6">Dual specificity protein phosphatase</fullName>
        <ecNumber evidence="6">3.1.3.16</ecNumber>
        <ecNumber evidence="6">3.1.3.48</ecNumber>
    </recommendedName>
</protein>
<dbReference type="FunFam" id="3.90.190.10:FF:000057">
    <property type="entry name" value="Dual specificity phosphatase 5"/>
    <property type="match status" value="1"/>
</dbReference>
<organism evidence="11 12">
    <name type="scientific">Triplophysa tibetana</name>
    <dbReference type="NCBI Taxonomy" id="1572043"/>
    <lineage>
        <taxon>Eukaryota</taxon>
        <taxon>Metazoa</taxon>
        <taxon>Chordata</taxon>
        <taxon>Craniata</taxon>
        <taxon>Vertebrata</taxon>
        <taxon>Euteleostomi</taxon>
        <taxon>Actinopterygii</taxon>
        <taxon>Neopterygii</taxon>
        <taxon>Teleostei</taxon>
        <taxon>Ostariophysi</taxon>
        <taxon>Cypriniformes</taxon>
        <taxon>Nemacheilidae</taxon>
        <taxon>Triplophysa</taxon>
    </lineage>
</organism>
<dbReference type="SUPFAM" id="SSF52799">
    <property type="entry name" value="(Phosphotyrosine protein) phosphatases II"/>
    <property type="match status" value="1"/>
</dbReference>
<dbReference type="SMART" id="SM00195">
    <property type="entry name" value="DSPc"/>
    <property type="match status" value="1"/>
</dbReference>
<evidence type="ECO:0000256" key="6">
    <source>
        <dbReference type="PIRNR" id="PIRNR000939"/>
    </source>
</evidence>
<dbReference type="EMBL" id="SOYY01000014">
    <property type="protein sequence ID" value="KAA0712364.1"/>
    <property type="molecule type" value="Genomic_DNA"/>
</dbReference>
<dbReference type="PROSITE" id="PS50206">
    <property type="entry name" value="RHODANESE_3"/>
    <property type="match status" value="1"/>
</dbReference>
<evidence type="ECO:0000256" key="4">
    <source>
        <dbReference type="ARBA" id="ARBA00022912"/>
    </source>
</evidence>
<dbReference type="AlphaFoldDB" id="A0A5A9NQE0"/>
<dbReference type="InterPro" id="IPR020422">
    <property type="entry name" value="TYR_PHOSPHATASE_DUAL_dom"/>
</dbReference>
<dbReference type="GO" id="GO:0005737">
    <property type="term" value="C:cytoplasm"/>
    <property type="evidence" value="ECO:0007669"/>
    <property type="project" value="TreeGrafter"/>
</dbReference>
<dbReference type="InterPro" id="IPR029021">
    <property type="entry name" value="Prot-tyrosine_phosphatase-like"/>
</dbReference>
<evidence type="ECO:0000259" key="9">
    <source>
        <dbReference type="PROSITE" id="PS50056"/>
    </source>
</evidence>
<dbReference type="GO" id="GO:0005634">
    <property type="term" value="C:nucleus"/>
    <property type="evidence" value="ECO:0007669"/>
    <property type="project" value="UniProtKB-SubCell"/>
</dbReference>
<dbReference type="InterPro" id="IPR016130">
    <property type="entry name" value="Tyr_Pase_AS"/>
</dbReference>
<evidence type="ECO:0000313" key="11">
    <source>
        <dbReference type="EMBL" id="KAA0712364.1"/>
    </source>
</evidence>
<dbReference type="PIRSF" id="PIRSF000939">
    <property type="entry name" value="MAPK_Ptase"/>
    <property type="match status" value="1"/>
</dbReference>
<dbReference type="InterPro" id="IPR008343">
    <property type="entry name" value="MKP"/>
</dbReference>
<keyword evidence="12" id="KW-1185">Reference proteome</keyword>
<evidence type="ECO:0000313" key="12">
    <source>
        <dbReference type="Proteomes" id="UP000324632"/>
    </source>
</evidence>
<reference evidence="11 12" key="1">
    <citation type="journal article" date="2019" name="Mol. Ecol. Resour.">
        <title>Chromosome-level genome assembly of Triplophysa tibetana, a fish adapted to the harsh high-altitude environment of the Tibetan Plateau.</title>
        <authorList>
            <person name="Yang X."/>
            <person name="Liu H."/>
            <person name="Ma Z."/>
            <person name="Zou Y."/>
            <person name="Zou M."/>
            <person name="Mao Y."/>
            <person name="Li X."/>
            <person name="Wang H."/>
            <person name="Chen T."/>
            <person name="Wang W."/>
            <person name="Yang R."/>
        </authorList>
    </citation>
    <scope>NUCLEOTIDE SEQUENCE [LARGE SCALE GENOMIC DNA]</scope>
    <source>
        <strain evidence="11">TTIB1903HZAU</strain>
        <tissue evidence="11">Muscle</tissue>
    </source>
</reference>
<keyword evidence="5" id="KW-0539">Nucleus</keyword>
<dbReference type="SMART" id="SM00404">
    <property type="entry name" value="PTPc_motif"/>
    <property type="match status" value="1"/>
</dbReference>
<sequence length="378" mass="42239">MNLCSVSSIDGRNLRKIMRKECCLIVDCRSYFSFSSSSIRGSVNVNLNSVVVRRSRGGPVPLQFVIPDEKALFRLREGSISAVVAVDDRTPHLQKLKKDSIAHIVINSLSHLAGSASICFLKGGYDNFHSQYPELCTETKSVDLSQDESGKSVNSHCDKLASHHKPDYDQGRPVEILPFLYLGSAYHACRQDYLNDLRITALLNVSRRDSRPTKGQYHYKWIPVEDSHTADISSHFQEAIDFIERVKAEGGKVLVHCEAGISRSPTICMAYIMKTQRLRLEQAFDIIRQQRAIISPNFGFMGQLLQFESEVVSSTPPSSTPHKASGAQETPTFFNSDFTLKSESFESSVFTFPTSFLSPMPIEPSVHQFKLSPITALP</sequence>
<dbReference type="PROSITE" id="PS50056">
    <property type="entry name" value="TYR_PHOSPHATASE_2"/>
    <property type="match status" value="1"/>
</dbReference>
<dbReference type="GO" id="GO:0017017">
    <property type="term" value="F:MAP kinase tyrosine/serine/threonine phosphatase activity"/>
    <property type="evidence" value="ECO:0007669"/>
    <property type="project" value="InterPro"/>
</dbReference>
<dbReference type="InterPro" id="IPR000340">
    <property type="entry name" value="Dual-sp_phosphatase_cat-dom"/>
</dbReference>
<dbReference type="InterPro" id="IPR000387">
    <property type="entry name" value="Tyr_Pase_dom"/>
</dbReference>
<comment type="subcellular location">
    <subcellularLocation>
        <location evidence="1">Nucleus</location>
    </subcellularLocation>
</comment>
<dbReference type="GO" id="GO:0043409">
    <property type="term" value="P:negative regulation of MAPK cascade"/>
    <property type="evidence" value="ECO:0007669"/>
    <property type="project" value="TreeGrafter"/>
</dbReference>
<comment type="catalytic activity">
    <reaction evidence="6">
        <text>O-phospho-L-tyrosyl-[protein] + H2O = L-tyrosyl-[protein] + phosphate</text>
        <dbReference type="Rhea" id="RHEA:10684"/>
        <dbReference type="Rhea" id="RHEA-COMP:10136"/>
        <dbReference type="Rhea" id="RHEA-COMP:20101"/>
        <dbReference type="ChEBI" id="CHEBI:15377"/>
        <dbReference type="ChEBI" id="CHEBI:43474"/>
        <dbReference type="ChEBI" id="CHEBI:46858"/>
        <dbReference type="ChEBI" id="CHEBI:61978"/>
        <dbReference type="EC" id="3.1.3.48"/>
    </reaction>
</comment>
<keyword evidence="4 6" id="KW-0904">Protein phosphatase</keyword>
<evidence type="ECO:0000256" key="5">
    <source>
        <dbReference type="ARBA" id="ARBA00023242"/>
    </source>
</evidence>
<dbReference type="InterPro" id="IPR001763">
    <property type="entry name" value="Rhodanese-like_dom"/>
</dbReference>
<feature type="domain" description="Rhodanese" evidence="10">
    <location>
        <begin position="23"/>
        <end position="137"/>
    </location>
</feature>
<dbReference type="Proteomes" id="UP000324632">
    <property type="component" value="Chromosome 14"/>
</dbReference>
<dbReference type="InterPro" id="IPR003595">
    <property type="entry name" value="Tyr_Pase_cat"/>
</dbReference>
<accession>A0A5A9NQE0</accession>
<evidence type="ECO:0000259" key="8">
    <source>
        <dbReference type="PROSITE" id="PS50054"/>
    </source>
</evidence>
<dbReference type="CDD" id="cd01446">
    <property type="entry name" value="DSP_MapKP"/>
    <property type="match status" value="1"/>
</dbReference>
<comment type="caution">
    <text evidence="11">The sequence shown here is derived from an EMBL/GenBank/DDBJ whole genome shotgun (WGS) entry which is preliminary data.</text>
</comment>
<dbReference type="PROSITE" id="PS00383">
    <property type="entry name" value="TYR_PHOSPHATASE_1"/>
    <property type="match status" value="1"/>
</dbReference>
<dbReference type="GO" id="GO:0004725">
    <property type="term" value="F:protein tyrosine phosphatase activity"/>
    <property type="evidence" value="ECO:0007669"/>
    <property type="project" value="UniProtKB-EC"/>
</dbReference>
<dbReference type="PROSITE" id="PS50054">
    <property type="entry name" value="TYR_PHOSPHATASE_DUAL"/>
    <property type="match status" value="1"/>
</dbReference>
<dbReference type="GO" id="GO:0004722">
    <property type="term" value="F:protein serine/threonine phosphatase activity"/>
    <property type="evidence" value="ECO:0007669"/>
    <property type="project" value="UniProtKB-EC"/>
</dbReference>
<feature type="active site" description="Phosphocysteine intermediate" evidence="7">
    <location>
        <position position="257"/>
    </location>
</feature>
<feature type="domain" description="Tyrosine-protein phosphatase" evidence="8">
    <location>
        <begin position="172"/>
        <end position="313"/>
    </location>
</feature>
<dbReference type="PRINTS" id="PR01764">
    <property type="entry name" value="MAPKPHPHTASE"/>
</dbReference>
<dbReference type="Pfam" id="PF00782">
    <property type="entry name" value="DSPc"/>
    <property type="match status" value="1"/>
</dbReference>
<dbReference type="PANTHER" id="PTHR10159:SF40">
    <property type="entry name" value="DUAL SPECIFICITY PROTEIN PHOSPHATASE 5"/>
    <property type="match status" value="1"/>
</dbReference>
<dbReference type="Pfam" id="PF00581">
    <property type="entry name" value="Rhodanese"/>
    <property type="match status" value="1"/>
</dbReference>
<evidence type="ECO:0000259" key="10">
    <source>
        <dbReference type="PROSITE" id="PS50206"/>
    </source>
</evidence>
<dbReference type="Gene3D" id="3.40.250.10">
    <property type="entry name" value="Rhodanese-like domain"/>
    <property type="match status" value="1"/>
</dbReference>
<comment type="catalytic activity">
    <reaction evidence="6">
        <text>O-phospho-L-threonyl-[protein] + H2O = L-threonyl-[protein] + phosphate</text>
        <dbReference type="Rhea" id="RHEA:47004"/>
        <dbReference type="Rhea" id="RHEA-COMP:11060"/>
        <dbReference type="Rhea" id="RHEA-COMP:11605"/>
        <dbReference type="ChEBI" id="CHEBI:15377"/>
        <dbReference type="ChEBI" id="CHEBI:30013"/>
        <dbReference type="ChEBI" id="CHEBI:43474"/>
        <dbReference type="ChEBI" id="CHEBI:61977"/>
        <dbReference type="EC" id="3.1.3.16"/>
    </reaction>
</comment>
<dbReference type="GO" id="GO:0001706">
    <property type="term" value="P:endoderm formation"/>
    <property type="evidence" value="ECO:0007669"/>
    <property type="project" value="TreeGrafter"/>
</dbReference>
<dbReference type="EC" id="3.1.3.48" evidence="6"/>